<sequence length="351" mass="38811">MKIEDLSRHIITFDADNFATHEAFSIRAPRRTLNQIPWPAAKKPQPQPISGQRSSDALPRCDVLVVTWTVEEAKALSDVLTPGFNSKTSWYSYTKGYDTIKTTLTHKSPALQSKRLGSYFMTKIGNKKVLCFKSELHMSTDGIKLPVKQLWQQVISESAPQMVITTGTAGGIGANVNLGDVVISQKVRFDCTRTFKNQPFHDEVFIAAKNGIKVPGNNATIKKLLAANAGSLPVDSPKPRFYNDKHPVNKAAGIVTTDFFAFDDIEDTYKLQNLGSAVEMGDAVLALVCKEQGNNAPQWLCIRNASDPEIKDNIPLKDQARKAAQIYEQYGYWTTVCSAIACWAVITNNQV</sequence>
<dbReference type="Proteomes" id="UP001560573">
    <property type="component" value="Unassembled WGS sequence"/>
</dbReference>
<dbReference type="PANTHER" id="PTHR46832:SF1">
    <property type="entry name" value="5'-METHYLTHIOADENOSINE_S-ADENOSYLHOMOCYSTEINE NUCLEOSIDASE"/>
    <property type="match status" value="1"/>
</dbReference>
<dbReference type="InterPro" id="IPR000845">
    <property type="entry name" value="Nucleoside_phosphorylase_d"/>
</dbReference>
<dbReference type="EMBL" id="JAULBC010000008">
    <property type="protein sequence ID" value="MEX6690328.1"/>
    <property type="molecule type" value="Genomic_DNA"/>
</dbReference>
<organism evidence="2 3">
    <name type="scientific">Danxiaibacter flavus</name>
    <dbReference type="NCBI Taxonomy" id="3049108"/>
    <lineage>
        <taxon>Bacteria</taxon>
        <taxon>Pseudomonadati</taxon>
        <taxon>Bacteroidota</taxon>
        <taxon>Chitinophagia</taxon>
        <taxon>Chitinophagales</taxon>
        <taxon>Chitinophagaceae</taxon>
        <taxon>Danxiaibacter</taxon>
    </lineage>
</organism>
<dbReference type="Pfam" id="PF01048">
    <property type="entry name" value="PNP_UDP_1"/>
    <property type="match status" value="1"/>
</dbReference>
<evidence type="ECO:0000259" key="1">
    <source>
        <dbReference type="Pfam" id="PF01048"/>
    </source>
</evidence>
<dbReference type="InterPro" id="IPR035994">
    <property type="entry name" value="Nucleoside_phosphorylase_sf"/>
</dbReference>
<name>A0ABV3ZKK8_9BACT</name>
<accession>A0ABV3ZKK8</accession>
<proteinExistence type="predicted"/>
<evidence type="ECO:0000313" key="2">
    <source>
        <dbReference type="EMBL" id="MEX6690328.1"/>
    </source>
</evidence>
<protein>
    <recommendedName>
        <fullName evidence="1">Nucleoside phosphorylase domain-containing protein</fullName>
    </recommendedName>
</protein>
<keyword evidence="3" id="KW-1185">Reference proteome</keyword>
<dbReference type="Gene3D" id="3.40.50.1580">
    <property type="entry name" value="Nucleoside phosphorylase domain"/>
    <property type="match status" value="1"/>
</dbReference>
<dbReference type="RefSeq" id="WP_369331742.1">
    <property type="nucleotide sequence ID" value="NZ_JAULBC010000008.1"/>
</dbReference>
<reference evidence="2 3" key="1">
    <citation type="submission" date="2023-07" db="EMBL/GenBank/DDBJ databases">
        <authorList>
            <person name="Lian W.-H."/>
        </authorList>
    </citation>
    <scope>NUCLEOTIDE SEQUENCE [LARGE SCALE GENOMIC DNA]</scope>
    <source>
        <strain evidence="2 3">SYSU DXS3180</strain>
    </source>
</reference>
<feature type="domain" description="Nucleoside phosphorylase" evidence="1">
    <location>
        <begin position="113"/>
        <end position="307"/>
    </location>
</feature>
<comment type="caution">
    <text evidence="2">The sequence shown here is derived from an EMBL/GenBank/DDBJ whole genome shotgun (WGS) entry which is preliminary data.</text>
</comment>
<gene>
    <name evidence="2" type="ORF">QTN47_22650</name>
</gene>
<dbReference type="PANTHER" id="PTHR46832">
    <property type="entry name" value="5'-METHYLTHIOADENOSINE/S-ADENOSYLHOMOCYSTEINE NUCLEOSIDASE"/>
    <property type="match status" value="1"/>
</dbReference>
<dbReference type="SUPFAM" id="SSF53167">
    <property type="entry name" value="Purine and uridine phosphorylases"/>
    <property type="match status" value="1"/>
</dbReference>
<evidence type="ECO:0000313" key="3">
    <source>
        <dbReference type="Proteomes" id="UP001560573"/>
    </source>
</evidence>